<dbReference type="Pfam" id="PF00612">
    <property type="entry name" value="IQ"/>
    <property type="match status" value="1"/>
</dbReference>
<dbReference type="SUPFAM" id="SSF57850">
    <property type="entry name" value="RING/U-box"/>
    <property type="match status" value="2"/>
</dbReference>
<dbReference type="OMA" id="PQENDWD"/>
<dbReference type="CDD" id="cd23767">
    <property type="entry name" value="IQCD"/>
    <property type="match status" value="1"/>
</dbReference>
<dbReference type="InterPro" id="IPR042862">
    <property type="entry name" value="RNF32"/>
</dbReference>
<keyword evidence="8" id="KW-1185">Reference proteome</keyword>
<dbReference type="SMART" id="SM00015">
    <property type="entry name" value="IQ"/>
    <property type="match status" value="1"/>
</dbReference>
<evidence type="ECO:0000313" key="11">
    <source>
        <dbReference type="Xenbase" id="XB-GENE-949646"/>
    </source>
</evidence>
<evidence type="ECO:0000313" key="9">
    <source>
        <dbReference type="RefSeq" id="XP_002932545.3"/>
    </source>
</evidence>
<evidence type="ECO:0000256" key="2">
    <source>
        <dbReference type="ARBA" id="ARBA00022771"/>
    </source>
</evidence>
<dbReference type="CDD" id="cd16678">
    <property type="entry name" value="RING-H2_RNF32_rpt2"/>
    <property type="match status" value="1"/>
</dbReference>
<dbReference type="KEGG" id="xtr:100487767"/>
<dbReference type="PROSITE" id="PS50096">
    <property type="entry name" value="IQ"/>
    <property type="match status" value="1"/>
</dbReference>
<reference evidence="7" key="1">
    <citation type="journal article" date="2010" name="Science">
        <title>The genome of the Western clawed frog Xenopus tropicalis.</title>
        <authorList>
            <person name="Hellsten U."/>
            <person name="Harland R.M."/>
            <person name="Gilchrist M.J."/>
            <person name="Hendrix D."/>
            <person name="Jurka J."/>
            <person name="Kapitonov V."/>
            <person name="Ovcharenko I."/>
            <person name="Putnam N.H."/>
            <person name="Shu S."/>
            <person name="Taher L."/>
            <person name="Blitz I.L."/>
            <person name="Blumberg B."/>
            <person name="Dichmann D.S."/>
            <person name="Dubchak I."/>
            <person name="Amaya E."/>
            <person name="Detter J.C."/>
            <person name="Fletcher R."/>
            <person name="Gerhard D.S."/>
            <person name="Goodstein D."/>
            <person name="Graves T."/>
            <person name="Grigoriev I.V."/>
            <person name="Grimwood J."/>
            <person name="Kawashima T."/>
            <person name="Lindquist E."/>
            <person name="Lucas S.M."/>
            <person name="Mead P.E."/>
            <person name="Mitros T."/>
            <person name="Ogino H."/>
            <person name="Ohta Y."/>
            <person name="Poliakov A.V."/>
            <person name="Pollet N."/>
            <person name="Robert J."/>
            <person name="Salamov A."/>
            <person name="Sater A.K."/>
            <person name="Schmutz J."/>
            <person name="Terry A."/>
            <person name="Vize P.D."/>
            <person name="Warren W.C."/>
            <person name="Wells D."/>
            <person name="Wills A."/>
            <person name="Wilson R.K."/>
            <person name="Zimmerman L.B."/>
            <person name="Zorn A.M."/>
            <person name="Grainger R."/>
            <person name="Grammer T."/>
            <person name="Khokha M.K."/>
            <person name="Richardson P.M."/>
            <person name="Rokhsar D.S."/>
        </authorList>
    </citation>
    <scope>NUCLEOTIDE SEQUENCE [LARGE SCALE GENOMIC DNA]</scope>
    <source>
        <strain evidence="7">Nigerian</strain>
    </source>
</reference>
<dbReference type="CDD" id="cd16677">
    <property type="entry name" value="RING-H2_RNF32_rpt1"/>
    <property type="match status" value="1"/>
</dbReference>
<dbReference type="OrthoDB" id="8062037at2759"/>
<dbReference type="Ensembl" id="ENSXETT00000029595">
    <property type="protein sequence ID" value="ENSXETP00000029595"/>
    <property type="gene ID" value="ENSXETG00000013506"/>
</dbReference>
<evidence type="ECO:0000313" key="8">
    <source>
        <dbReference type="Proteomes" id="UP000008143"/>
    </source>
</evidence>
<dbReference type="GeneTree" id="ENSGT00390000003759"/>
<dbReference type="AlphaFoldDB" id="F6VS48"/>
<evidence type="ECO:0000313" key="7">
    <source>
        <dbReference type="Ensembl" id="ENSXETP00000029595"/>
    </source>
</evidence>
<name>F6VS48_XENTR</name>
<feature type="region of interest" description="Disordered" evidence="5">
    <location>
        <begin position="58"/>
        <end position="83"/>
    </location>
</feature>
<evidence type="ECO:0000259" key="6">
    <source>
        <dbReference type="PROSITE" id="PS50089"/>
    </source>
</evidence>
<feature type="domain" description="RING-type" evidence="6">
    <location>
        <begin position="317"/>
        <end position="372"/>
    </location>
</feature>
<dbReference type="SMART" id="SM00249">
    <property type="entry name" value="PHD"/>
    <property type="match status" value="2"/>
</dbReference>
<dbReference type="SMART" id="SM00184">
    <property type="entry name" value="RING"/>
    <property type="match status" value="2"/>
</dbReference>
<reference evidence="7" key="2">
    <citation type="submission" date="2011-06" db="UniProtKB">
        <authorList>
            <consortium name="Ensembl"/>
        </authorList>
    </citation>
    <scope>IDENTIFICATION</scope>
</reference>
<dbReference type="InterPro" id="IPR001841">
    <property type="entry name" value="Znf_RING"/>
</dbReference>
<accession>F6VS48</accession>
<dbReference type="Xenbase" id="XB-GENE-949646">
    <property type="gene designation" value="rnf32"/>
</dbReference>
<dbReference type="HOGENOM" id="CLU_064517_0_0_1"/>
<proteinExistence type="predicted"/>
<sequence length="382" mass="43950">MDHYFSSKPSSTYSQASNISRGYKGGSYKQEPFILTAVAIQDHILQNLQLQQLSLTPQMKGPKRMKETGSKRTVSKNPGKPVVDTGIRRKVIKNTKKPAIEEEYVLDPAPPPLTLAQKLGIVGAPALPLTHEEWIKVKQRSVDQGDSLQPCVICKEEFGIHPQVLLSCSHVFHRACLEAFERFTGRKTCPMCRRNQYQTRVIYDGARLYKAKCATRIQACWRGYIVRKWYKQLRQTIPPKNPKLRRKFFEEKFTEVTDRLLRSFSTNIEVFFNEIDHSLANSRKVLRQLEGSRASQISEEEWERIQMKAARQEISDCPICIMPLCYSSDTQRNGQLLRPVVLLSCSHVFHQACLHAFEEFTVGEPYICPLCRSTYQKKLLPI</sequence>
<evidence type="ECO:0000256" key="1">
    <source>
        <dbReference type="ARBA" id="ARBA00022723"/>
    </source>
</evidence>
<dbReference type="Gene3D" id="3.30.40.10">
    <property type="entry name" value="Zinc/RING finger domain, C3HC4 (zinc finger)"/>
    <property type="match status" value="2"/>
</dbReference>
<dbReference type="Gene3D" id="1.20.5.190">
    <property type="match status" value="1"/>
</dbReference>
<dbReference type="RefSeq" id="XP_002932545.3">
    <property type="nucleotide sequence ID" value="XM_002932499.5"/>
</dbReference>
<evidence type="ECO:0000256" key="5">
    <source>
        <dbReference type="SAM" id="MobiDB-lite"/>
    </source>
</evidence>
<dbReference type="GO" id="GO:0008270">
    <property type="term" value="F:zinc ion binding"/>
    <property type="evidence" value="ECO:0007669"/>
    <property type="project" value="UniProtKB-KW"/>
</dbReference>
<dbReference type="PANTHER" id="PTHR14991:SF0">
    <property type="entry name" value="RING FINGER PROTEIN 32"/>
    <property type="match status" value="1"/>
</dbReference>
<dbReference type="InterPro" id="IPR000048">
    <property type="entry name" value="IQ_motif_EF-hand-BS"/>
</dbReference>
<dbReference type="Proteomes" id="UP000008143">
    <property type="component" value="Chromosome 6"/>
</dbReference>
<gene>
    <name evidence="7 9 10 11" type="primary">rnf32</name>
</gene>
<reference evidence="9 10" key="3">
    <citation type="submission" date="2025-04" db="UniProtKB">
        <authorList>
            <consortium name="RefSeq"/>
        </authorList>
    </citation>
    <scope>IDENTIFICATION</scope>
    <source>
        <strain evidence="9 10">Nigerian</strain>
        <tissue evidence="9 10">Liver and blood</tissue>
    </source>
</reference>
<dbReference type="GeneID" id="100487767"/>
<dbReference type="InterPro" id="IPR013083">
    <property type="entry name" value="Znf_RING/FYVE/PHD"/>
</dbReference>
<evidence type="ECO:0000256" key="3">
    <source>
        <dbReference type="ARBA" id="ARBA00022833"/>
    </source>
</evidence>
<dbReference type="eggNOG" id="KOG0800">
    <property type="taxonomic scope" value="Eukaryota"/>
</dbReference>
<dbReference type="CTD" id="140545"/>
<keyword evidence="1" id="KW-0479">Metal-binding</keyword>
<dbReference type="PROSITE" id="PS50089">
    <property type="entry name" value="ZF_RING_2"/>
    <property type="match status" value="2"/>
</dbReference>
<dbReference type="Bgee" id="ENSXETG00000013506">
    <property type="expression patterns" value="Expressed in testis and 4 other cell types or tissues"/>
</dbReference>
<dbReference type="AGR" id="Xenbase:XB-GENE-949646"/>
<dbReference type="InterPro" id="IPR027370">
    <property type="entry name" value="Znf-RING_euk"/>
</dbReference>
<evidence type="ECO:0000256" key="4">
    <source>
        <dbReference type="PROSITE-ProRule" id="PRU00175"/>
    </source>
</evidence>
<dbReference type="RefSeq" id="XP_012821136.2">
    <property type="nucleotide sequence ID" value="XM_012965682.2"/>
</dbReference>
<keyword evidence="3" id="KW-0862">Zinc</keyword>
<keyword evidence="2 4" id="KW-0863">Zinc-finger</keyword>
<dbReference type="Pfam" id="PF13639">
    <property type="entry name" value="zf-RING_2"/>
    <property type="match status" value="1"/>
</dbReference>
<protein>
    <submittedName>
        <fullName evidence="7 9">RING finger protein 32</fullName>
    </submittedName>
</protein>
<organism evidence="7">
    <name type="scientific">Xenopus tropicalis</name>
    <name type="common">Western clawed frog</name>
    <name type="synonym">Silurana tropicalis</name>
    <dbReference type="NCBI Taxonomy" id="8364"/>
    <lineage>
        <taxon>Eukaryota</taxon>
        <taxon>Metazoa</taxon>
        <taxon>Chordata</taxon>
        <taxon>Craniata</taxon>
        <taxon>Vertebrata</taxon>
        <taxon>Euteleostomi</taxon>
        <taxon>Amphibia</taxon>
        <taxon>Batrachia</taxon>
        <taxon>Anura</taxon>
        <taxon>Pipoidea</taxon>
        <taxon>Pipidae</taxon>
        <taxon>Xenopodinae</taxon>
        <taxon>Xenopus</taxon>
        <taxon>Silurana</taxon>
    </lineage>
</organism>
<feature type="domain" description="RING-type" evidence="6">
    <location>
        <begin position="151"/>
        <end position="193"/>
    </location>
</feature>
<evidence type="ECO:0000313" key="10">
    <source>
        <dbReference type="RefSeq" id="XP_012821136.2"/>
    </source>
</evidence>
<dbReference type="InterPro" id="IPR001965">
    <property type="entry name" value="Znf_PHD"/>
</dbReference>
<dbReference type="PANTHER" id="PTHR14991">
    <property type="entry name" value="RING FINGER PROTEIN 32"/>
    <property type="match status" value="1"/>
</dbReference>
<dbReference type="Pfam" id="PF13445">
    <property type="entry name" value="zf-RING_UBOX"/>
    <property type="match status" value="1"/>
</dbReference>